<evidence type="ECO:0000313" key="4">
    <source>
        <dbReference type="EMBL" id="CAB4181899.1"/>
    </source>
</evidence>
<proteinExistence type="predicted"/>
<dbReference type="Pfam" id="PF09250">
    <property type="entry name" value="Prim-Pol"/>
    <property type="match status" value="1"/>
</dbReference>
<name>A0A6J5QC50_9CAUD</name>
<sequence>MSIGALQGTYDRGWKLVRLYGVREPAVCTCWRGKDCGTPGKHPAGGAEWQLRATSDEDEIASWFDTKTPVNVGILLGPLSGVIDIELDGEDSVKAWSDLGLGEVYTPTYVAGRGPHRLFRWDESLPPVQVKKLRGIEFRFGNGGRASQSVIPPSTHHTGKVYQWVSGLSPADVELAPVPEKLLTLLWNDDGSNIQPGSGKRPARLILQEPVHQAADGPGRNNELYRFAVREAFRCGPLLDSPVEQQDLLTKIRAVNATQCRPPLGDEEVKEVFRSAVGFARKSHSGNYDPVSAMQAANIMRADREAPGASDSPENEAEEAGEGSGDGDEGGSKRRKGRKPKKAG</sequence>
<accession>A0A6J5QC50</accession>
<dbReference type="SMART" id="SM00943">
    <property type="entry name" value="Prim-Pol"/>
    <property type="match status" value="1"/>
</dbReference>
<reference evidence="4" key="1">
    <citation type="submission" date="2020-05" db="EMBL/GenBank/DDBJ databases">
        <authorList>
            <person name="Chiriac C."/>
            <person name="Salcher M."/>
            <person name="Ghai R."/>
            <person name="Kavagutti S V."/>
        </authorList>
    </citation>
    <scope>NUCLEOTIDE SEQUENCE</scope>
</reference>
<evidence type="ECO:0000259" key="2">
    <source>
        <dbReference type="SMART" id="SM00942"/>
    </source>
</evidence>
<dbReference type="InterPro" id="IPR014820">
    <property type="entry name" value="PriCT_1"/>
</dbReference>
<feature type="domain" description="Primase C-terminal 1" evidence="2">
    <location>
        <begin position="209"/>
        <end position="282"/>
    </location>
</feature>
<evidence type="ECO:0000256" key="1">
    <source>
        <dbReference type="SAM" id="MobiDB-lite"/>
    </source>
</evidence>
<dbReference type="SMART" id="SM00942">
    <property type="entry name" value="PriCT_1"/>
    <property type="match status" value="1"/>
</dbReference>
<evidence type="ECO:0000259" key="3">
    <source>
        <dbReference type="SMART" id="SM00943"/>
    </source>
</evidence>
<organism evidence="4">
    <name type="scientific">uncultured Caudovirales phage</name>
    <dbReference type="NCBI Taxonomy" id="2100421"/>
    <lineage>
        <taxon>Viruses</taxon>
        <taxon>Duplodnaviria</taxon>
        <taxon>Heunggongvirae</taxon>
        <taxon>Uroviricota</taxon>
        <taxon>Caudoviricetes</taxon>
        <taxon>Peduoviridae</taxon>
        <taxon>Maltschvirus</taxon>
        <taxon>Maltschvirus maltsch</taxon>
    </lineage>
</organism>
<dbReference type="EMBL" id="LR797009">
    <property type="protein sequence ID" value="CAB4181899.1"/>
    <property type="molecule type" value="Genomic_DNA"/>
</dbReference>
<feature type="compositionally biased region" description="Acidic residues" evidence="1">
    <location>
        <begin position="313"/>
        <end position="329"/>
    </location>
</feature>
<feature type="compositionally biased region" description="Basic residues" evidence="1">
    <location>
        <begin position="333"/>
        <end position="344"/>
    </location>
</feature>
<dbReference type="InterPro" id="IPR015330">
    <property type="entry name" value="DNA_primase/pol_bifunc_N"/>
</dbReference>
<gene>
    <name evidence="4" type="ORF">UFOVP1073_75</name>
</gene>
<feature type="domain" description="DNA primase/polymerase bifunctional N-terminal" evidence="3">
    <location>
        <begin position="6"/>
        <end position="182"/>
    </location>
</feature>
<feature type="region of interest" description="Disordered" evidence="1">
    <location>
        <begin position="301"/>
        <end position="344"/>
    </location>
</feature>
<feature type="non-terminal residue" evidence="4">
    <location>
        <position position="344"/>
    </location>
</feature>
<protein>
    <submittedName>
        <fullName evidence="4">DNA primase/polymerase, bifunctional, N-terminal</fullName>
    </submittedName>
</protein>